<dbReference type="EMBL" id="NKXS01002310">
    <property type="protein sequence ID" value="PIN14326.1"/>
    <property type="molecule type" value="Genomic_DNA"/>
</dbReference>
<evidence type="ECO:0000313" key="3">
    <source>
        <dbReference type="Proteomes" id="UP000231279"/>
    </source>
</evidence>
<feature type="compositionally biased region" description="Polar residues" evidence="1">
    <location>
        <begin position="144"/>
        <end position="153"/>
    </location>
</feature>
<dbReference type="AlphaFoldDB" id="A0A2G9H9Y1"/>
<dbReference type="OrthoDB" id="532061at2759"/>
<organism evidence="2 3">
    <name type="scientific">Handroanthus impetiginosus</name>
    <dbReference type="NCBI Taxonomy" id="429701"/>
    <lineage>
        <taxon>Eukaryota</taxon>
        <taxon>Viridiplantae</taxon>
        <taxon>Streptophyta</taxon>
        <taxon>Embryophyta</taxon>
        <taxon>Tracheophyta</taxon>
        <taxon>Spermatophyta</taxon>
        <taxon>Magnoliopsida</taxon>
        <taxon>eudicotyledons</taxon>
        <taxon>Gunneridae</taxon>
        <taxon>Pentapetalae</taxon>
        <taxon>asterids</taxon>
        <taxon>lamiids</taxon>
        <taxon>Lamiales</taxon>
        <taxon>Bignoniaceae</taxon>
        <taxon>Crescentiina</taxon>
        <taxon>Tabebuia alliance</taxon>
        <taxon>Handroanthus</taxon>
    </lineage>
</organism>
<dbReference type="GO" id="GO:0009535">
    <property type="term" value="C:chloroplast thylakoid membrane"/>
    <property type="evidence" value="ECO:0007669"/>
    <property type="project" value="TreeGrafter"/>
</dbReference>
<dbReference type="PANTHER" id="PTHR35745:SF1">
    <property type="entry name" value="OS04G0513000 PROTEIN"/>
    <property type="match status" value="1"/>
</dbReference>
<sequence>MNGGLTVCPKSYSVISAPRIPSVTQQRYCSVIPRAPRDTPLFHSTLKPVSSGLLKFPRTDLRCKSTGDSGENESRTVLDAFFLGKALGEALTERIESNVGEFLSIIGRFQAEQQKQILEFQEEVFEKARRAKEQASKEAMEAQGRTSKSTSLDISRVDGVSEVTSSEPKITKEDPLMGLLNQD</sequence>
<dbReference type="Proteomes" id="UP000231279">
    <property type="component" value="Unassembled WGS sequence"/>
</dbReference>
<evidence type="ECO:0000313" key="2">
    <source>
        <dbReference type="EMBL" id="PIN14326.1"/>
    </source>
</evidence>
<feature type="compositionally biased region" description="Basic and acidic residues" evidence="1">
    <location>
        <begin position="131"/>
        <end position="140"/>
    </location>
</feature>
<accession>A0A2G9H9Y1</accession>
<protein>
    <submittedName>
        <fullName evidence="2">Uncharacterized protein</fullName>
    </submittedName>
</protein>
<dbReference type="InterPro" id="IPR040003">
    <property type="entry name" value="PG18-like"/>
</dbReference>
<feature type="region of interest" description="Disordered" evidence="1">
    <location>
        <begin position="131"/>
        <end position="183"/>
    </location>
</feature>
<evidence type="ECO:0000256" key="1">
    <source>
        <dbReference type="SAM" id="MobiDB-lite"/>
    </source>
</evidence>
<gene>
    <name evidence="2" type="ORF">CDL12_13049</name>
</gene>
<comment type="caution">
    <text evidence="2">The sequence shown here is derived from an EMBL/GenBank/DDBJ whole genome shotgun (WGS) entry which is preliminary data.</text>
</comment>
<dbReference type="GO" id="GO:0010027">
    <property type="term" value="P:thylakoid membrane organization"/>
    <property type="evidence" value="ECO:0007669"/>
    <property type="project" value="InterPro"/>
</dbReference>
<reference evidence="3" key="1">
    <citation type="journal article" date="2018" name="Gigascience">
        <title>Genome assembly of the Pink Ipe (Handroanthus impetiginosus, Bignoniaceae), a highly valued, ecologically keystone Neotropical timber forest tree.</title>
        <authorList>
            <person name="Silva-Junior O.B."/>
            <person name="Grattapaglia D."/>
            <person name="Novaes E."/>
            <person name="Collevatti R.G."/>
        </authorList>
    </citation>
    <scope>NUCLEOTIDE SEQUENCE [LARGE SCALE GENOMIC DNA]</scope>
    <source>
        <strain evidence="3">cv. UFG-1</strain>
    </source>
</reference>
<proteinExistence type="predicted"/>
<keyword evidence="3" id="KW-1185">Reference proteome</keyword>
<name>A0A2G9H9Y1_9LAMI</name>
<dbReference type="STRING" id="429701.A0A2G9H9Y1"/>
<dbReference type="PANTHER" id="PTHR35745">
    <property type="entry name" value="BNACNNG14650D PROTEIN"/>
    <property type="match status" value="1"/>
</dbReference>
<dbReference type="Pfam" id="PF20711">
    <property type="entry name" value="DUF6825"/>
    <property type="match status" value="1"/>
</dbReference>